<evidence type="ECO:0000313" key="2">
    <source>
        <dbReference type="EMBL" id="PHI29587.1"/>
    </source>
</evidence>
<organism evidence="2 3">
    <name type="scientific">Budvicia aquatica</name>
    <dbReference type="NCBI Taxonomy" id="82979"/>
    <lineage>
        <taxon>Bacteria</taxon>
        <taxon>Pseudomonadati</taxon>
        <taxon>Pseudomonadota</taxon>
        <taxon>Gammaproteobacteria</taxon>
        <taxon>Enterobacterales</taxon>
        <taxon>Budviciaceae</taxon>
        <taxon>Budvicia</taxon>
    </lineage>
</organism>
<sequence length="198" mass="22107">MNYPRAIAKATVLALFMVISVSFIARTHANGPPNESDIAVVEDLDLKSQMGFYDLLSEQEEVYDVRMFPGNNSFLISITTPSDSRFIMKGDMKLEKNNSGGTDFKFLPIYYNSPQKNRLIDSLIDGTTNRIMLLNSFQNEKNQVIISQNGLVFVHPKSAKLEYTPPLFKSIKTTTKPLENTPPAAPATDKKPDAADKQ</sequence>
<dbReference type="OrthoDB" id="6518708at2"/>
<reference evidence="3" key="1">
    <citation type="submission" date="2017-09" db="EMBL/GenBank/DDBJ databases">
        <title>FDA dAtabase for Regulatory Grade micrObial Sequences (FDA-ARGOS): Supporting development and validation of Infectious Disease Dx tests.</title>
        <authorList>
            <person name="Minogue T."/>
            <person name="Wolcott M."/>
            <person name="Wasieloski L."/>
            <person name="Aguilar W."/>
            <person name="Moore D."/>
            <person name="Tallon L."/>
            <person name="Sadzewicz L."/>
            <person name="Ott S."/>
            <person name="Zhao X."/>
            <person name="Nagaraj S."/>
            <person name="Vavikolanu K."/>
            <person name="Aluvathingal J."/>
            <person name="Nadendla S."/>
            <person name="Sichtig H."/>
        </authorList>
    </citation>
    <scope>NUCLEOTIDE SEQUENCE [LARGE SCALE GENOMIC DNA]</scope>
    <source>
        <strain evidence="3">FDAARGOS_387</strain>
    </source>
</reference>
<name>A0A2C6DK44_9GAMM</name>
<dbReference type="Proteomes" id="UP000224974">
    <property type="component" value="Unassembled WGS sequence"/>
</dbReference>
<dbReference type="RefSeq" id="WP_029093091.1">
    <property type="nucleotide sequence ID" value="NZ_PDDX01000001.1"/>
</dbReference>
<protein>
    <submittedName>
        <fullName evidence="2">Uncharacterized protein</fullName>
    </submittedName>
</protein>
<accession>A0A2C6DK44</accession>
<dbReference type="EMBL" id="PDDX01000001">
    <property type="protein sequence ID" value="PHI29587.1"/>
    <property type="molecule type" value="Genomic_DNA"/>
</dbReference>
<dbReference type="AlphaFoldDB" id="A0A2C6DK44"/>
<evidence type="ECO:0000313" key="3">
    <source>
        <dbReference type="Proteomes" id="UP000224974"/>
    </source>
</evidence>
<comment type="caution">
    <text evidence="2">The sequence shown here is derived from an EMBL/GenBank/DDBJ whole genome shotgun (WGS) entry which is preliminary data.</text>
</comment>
<feature type="compositionally biased region" description="Basic and acidic residues" evidence="1">
    <location>
        <begin position="188"/>
        <end position="198"/>
    </location>
</feature>
<proteinExistence type="predicted"/>
<evidence type="ECO:0000256" key="1">
    <source>
        <dbReference type="SAM" id="MobiDB-lite"/>
    </source>
</evidence>
<feature type="region of interest" description="Disordered" evidence="1">
    <location>
        <begin position="173"/>
        <end position="198"/>
    </location>
</feature>
<keyword evidence="3" id="KW-1185">Reference proteome</keyword>
<gene>
    <name evidence="2" type="ORF">CRN84_09720</name>
</gene>